<feature type="domain" description="G-protein coupled receptors family 2 profile 1" evidence="13">
    <location>
        <begin position="126"/>
        <end position="205"/>
    </location>
</feature>
<dbReference type="SUPFAM" id="SSF111418">
    <property type="entry name" value="Hormone receptor domain"/>
    <property type="match status" value="1"/>
</dbReference>
<evidence type="ECO:0000313" key="15">
    <source>
        <dbReference type="EMBL" id="KAK3596824.1"/>
    </source>
</evidence>
<feature type="transmembrane region" description="Helical" evidence="11">
    <location>
        <begin position="246"/>
        <end position="266"/>
    </location>
</feature>
<evidence type="ECO:0000256" key="1">
    <source>
        <dbReference type="ARBA" id="ARBA00004651"/>
    </source>
</evidence>
<dbReference type="SUPFAM" id="SSF81321">
    <property type="entry name" value="Family A G protein-coupled receptor-like"/>
    <property type="match status" value="1"/>
</dbReference>
<dbReference type="InterPro" id="IPR036445">
    <property type="entry name" value="GPCR_2_extracell_dom_sf"/>
</dbReference>
<dbReference type="InterPro" id="IPR017983">
    <property type="entry name" value="GPCR_2_secretin-like_CS"/>
</dbReference>
<dbReference type="InterPro" id="IPR001879">
    <property type="entry name" value="GPCR_2_extracellular_dom"/>
</dbReference>
<feature type="transmembrane region" description="Helical" evidence="11">
    <location>
        <begin position="450"/>
        <end position="472"/>
    </location>
</feature>
<feature type="transmembrane region" description="Helical" evidence="11">
    <location>
        <begin position="375"/>
        <end position="397"/>
    </location>
</feature>
<dbReference type="Pfam" id="PF00002">
    <property type="entry name" value="7tm_2"/>
    <property type="match status" value="1"/>
</dbReference>
<feature type="transmembrane region" description="Helical" evidence="11">
    <location>
        <begin position="417"/>
        <end position="438"/>
    </location>
</feature>
<evidence type="ECO:0008006" key="17">
    <source>
        <dbReference type="Google" id="ProtNLM"/>
    </source>
</evidence>
<name>A0AAE0SS95_9BIVA</name>
<dbReference type="InterPro" id="IPR017981">
    <property type="entry name" value="GPCR_2-like_7TM"/>
</dbReference>
<evidence type="ECO:0000259" key="14">
    <source>
        <dbReference type="PROSITE" id="PS50261"/>
    </source>
</evidence>
<evidence type="ECO:0000256" key="10">
    <source>
        <dbReference type="ARBA" id="ARBA00023224"/>
    </source>
</evidence>
<reference evidence="15" key="3">
    <citation type="submission" date="2023-05" db="EMBL/GenBank/DDBJ databases">
        <authorList>
            <person name="Smith C.H."/>
        </authorList>
    </citation>
    <scope>NUCLEOTIDE SEQUENCE</scope>
    <source>
        <strain evidence="15">CHS0354</strain>
        <tissue evidence="15">Mantle</tissue>
    </source>
</reference>
<dbReference type="PROSITE" id="PS50227">
    <property type="entry name" value="G_PROTEIN_RECEP_F2_3"/>
    <property type="match status" value="1"/>
</dbReference>
<evidence type="ECO:0000256" key="8">
    <source>
        <dbReference type="ARBA" id="ARBA00023170"/>
    </source>
</evidence>
<reference evidence="15" key="1">
    <citation type="journal article" date="2021" name="Genome Biol. Evol.">
        <title>A High-Quality Reference Genome for a Parasitic Bivalve with Doubly Uniparental Inheritance (Bivalvia: Unionida).</title>
        <authorList>
            <person name="Smith C.H."/>
        </authorList>
    </citation>
    <scope>NUCLEOTIDE SEQUENCE</scope>
    <source>
        <strain evidence="15">CHS0354</strain>
    </source>
</reference>
<keyword evidence="16" id="KW-1185">Reference proteome</keyword>
<dbReference type="PROSITE" id="PS00649">
    <property type="entry name" value="G_PROTEIN_RECEP_F2_1"/>
    <property type="match status" value="1"/>
</dbReference>
<dbReference type="GO" id="GO:0007166">
    <property type="term" value="P:cell surface receptor signaling pathway"/>
    <property type="evidence" value="ECO:0007669"/>
    <property type="project" value="InterPro"/>
</dbReference>
<evidence type="ECO:0000313" key="16">
    <source>
        <dbReference type="Proteomes" id="UP001195483"/>
    </source>
</evidence>
<dbReference type="PANTHER" id="PTHR45620:SF42">
    <property type="entry name" value="G-PROTEIN COUPLED RECEPTOR SEB-2"/>
    <property type="match status" value="1"/>
</dbReference>
<dbReference type="Proteomes" id="UP001195483">
    <property type="component" value="Unassembled WGS sequence"/>
</dbReference>
<dbReference type="Gene3D" id="4.10.1240.10">
    <property type="entry name" value="GPCR, family 2, extracellular hormone receptor domain"/>
    <property type="match status" value="1"/>
</dbReference>
<evidence type="ECO:0000256" key="11">
    <source>
        <dbReference type="SAM" id="Phobius"/>
    </source>
</evidence>
<dbReference type="EMBL" id="JAEAOA010000977">
    <property type="protein sequence ID" value="KAK3596824.1"/>
    <property type="molecule type" value="Genomic_DNA"/>
</dbReference>
<evidence type="ECO:0000256" key="5">
    <source>
        <dbReference type="ARBA" id="ARBA00022989"/>
    </source>
</evidence>
<gene>
    <name evidence="15" type="ORF">CHS0354_015681</name>
</gene>
<keyword evidence="12" id="KW-0732">Signal</keyword>
<protein>
    <recommendedName>
        <fullName evidence="17">Calcitonin receptor</fullName>
    </recommendedName>
</protein>
<dbReference type="GO" id="GO:0008528">
    <property type="term" value="F:G protein-coupled peptide receptor activity"/>
    <property type="evidence" value="ECO:0007669"/>
    <property type="project" value="TreeGrafter"/>
</dbReference>
<keyword evidence="5 11" id="KW-1133">Transmembrane helix</keyword>
<feature type="transmembrane region" description="Helical" evidence="11">
    <location>
        <begin position="332"/>
        <end position="351"/>
    </location>
</feature>
<dbReference type="InterPro" id="IPR050332">
    <property type="entry name" value="GPCR_2"/>
</dbReference>
<keyword evidence="8" id="KW-0675">Receptor</keyword>
<comment type="similarity">
    <text evidence="2">Belongs to the G-protein coupled receptor 2 family.</text>
</comment>
<dbReference type="PRINTS" id="PR00249">
    <property type="entry name" value="GPCRSECRETIN"/>
</dbReference>
<feature type="chain" id="PRO_5041910285" description="Calcitonin receptor" evidence="12">
    <location>
        <begin position="24"/>
        <end position="547"/>
    </location>
</feature>
<keyword evidence="10" id="KW-0807">Transducer</keyword>
<reference evidence="15" key="2">
    <citation type="journal article" date="2021" name="Genome Biol. Evol.">
        <title>Developing a high-quality reference genome for a parasitic bivalve with doubly uniparental inheritance (Bivalvia: Unionida).</title>
        <authorList>
            <person name="Smith C.H."/>
        </authorList>
    </citation>
    <scope>NUCLEOTIDE SEQUENCE</scope>
    <source>
        <strain evidence="15">CHS0354</strain>
        <tissue evidence="15">Mantle</tissue>
    </source>
</reference>
<keyword evidence="9" id="KW-0325">Glycoprotein</keyword>
<keyword evidence="7 11" id="KW-0472">Membrane</keyword>
<dbReference type="PROSITE" id="PS50261">
    <property type="entry name" value="G_PROTEIN_RECEP_F2_4"/>
    <property type="match status" value="1"/>
</dbReference>
<dbReference type="SMART" id="SM00008">
    <property type="entry name" value="HormR"/>
    <property type="match status" value="1"/>
</dbReference>
<organism evidence="15 16">
    <name type="scientific">Potamilus streckersoni</name>
    <dbReference type="NCBI Taxonomy" id="2493646"/>
    <lineage>
        <taxon>Eukaryota</taxon>
        <taxon>Metazoa</taxon>
        <taxon>Spiralia</taxon>
        <taxon>Lophotrochozoa</taxon>
        <taxon>Mollusca</taxon>
        <taxon>Bivalvia</taxon>
        <taxon>Autobranchia</taxon>
        <taxon>Heteroconchia</taxon>
        <taxon>Palaeoheterodonta</taxon>
        <taxon>Unionida</taxon>
        <taxon>Unionoidea</taxon>
        <taxon>Unionidae</taxon>
        <taxon>Ambleminae</taxon>
        <taxon>Lampsilini</taxon>
        <taxon>Potamilus</taxon>
    </lineage>
</organism>
<keyword evidence="6" id="KW-0297">G-protein coupled receptor</keyword>
<dbReference type="Gene3D" id="1.20.1070.10">
    <property type="entry name" value="Rhodopsin 7-helix transmembrane proteins"/>
    <property type="match status" value="1"/>
</dbReference>
<evidence type="ECO:0000256" key="3">
    <source>
        <dbReference type="ARBA" id="ARBA00022475"/>
    </source>
</evidence>
<evidence type="ECO:0000256" key="9">
    <source>
        <dbReference type="ARBA" id="ARBA00023180"/>
    </source>
</evidence>
<sequence length="547" mass="62346">MKAGYGILTCLLQLLLLPWSSAGIRINNTTLCRDRLGYFPKDLFQVSTCSLCYEYLTDQSKKFVLNKPVNFRMLQTKPFYLIKKNDASCTVYPKHENQTSMSEVCNTLSSVECTNWSACCRAAWNCCERQVFDDPEDFCPQTWDGWNCWNYTAPGKTVTDTCPSYIGDTDSGLKVSKKCTENGTWFISEKSNLEWSDYTNCVPSISQLFRNVIIISIVFNSVGLILLLLAIYIFCSYRQLRRQLRIRIHLNLMVSLLITGVFTMVWDVAVQYNRLVNKKDDSLMHSQEDVCKSLHIMRRMTKATNFFWMLCEGLYLHHLMINAFVPPKHLRVYFIVGWGIPAALFTLYAILRKTIADDSLCWTLPLTGPERALEWVLVNTPSILCLLLNFIFLLNILRIIVRGMVHHPNEPTGFRKALRATFVLVPLFGIHQFCLIYLPSSDNQPAFDIYQIASAIINNSQGIVIPLIFCYFNGEVQSHLKSSWIYYCERMKEIDGARKISWTSATSRRTSLNSLNPEAGGISMTNLNPTGTNGAVNLGFEDTAKAS</sequence>
<evidence type="ECO:0000256" key="7">
    <source>
        <dbReference type="ARBA" id="ARBA00023136"/>
    </source>
</evidence>
<dbReference type="PANTHER" id="PTHR45620">
    <property type="entry name" value="PDF RECEPTOR-LIKE PROTEIN-RELATED"/>
    <property type="match status" value="1"/>
</dbReference>
<evidence type="ECO:0000256" key="12">
    <source>
        <dbReference type="SAM" id="SignalP"/>
    </source>
</evidence>
<proteinExistence type="inferred from homology"/>
<dbReference type="Pfam" id="PF02793">
    <property type="entry name" value="HRM"/>
    <property type="match status" value="1"/>
</dbReference>
<evidence type="ECO:0000259" key="13">
    <source>
        <dbReference type="PROSITE" id="PS50227"/>
    </source>
</evidence>
<feature type="transmembrane region" description="Helical" evidence="11">
    <location>
        <begin position="306"/>
        <end position="325"/>
    </location>
</feature>
<evidence type="ECO:0000256" key="6">
    <source>
        <dbReference type="ARBA" id="ARBA00023040"/>
    </source>
</evidence>
<keyword evidence="3" id="KW-1003">Cell membrane</keyword>
<comment type="subcellular location">
    <subcellularLocation>
        <location evidence="1">Cell membrane</location>
        <topology evidence="1">Multi-pass membrane protein</topology>
    </subcellularLocation>
</comment>
<evidence type="ECO:0000256" key="4">
    <source>
        <dbReference type="ARBA" id="ARBA00022692"/>
    </source>
</evidence>
<feature type="signal peptide" evidence="12">
    <location>
        <begin position="1"/>
        <end position="23"/>
    </location>
</feature>
<dbReference type="GO" id="GO:0007188">
    <property type="term" value="P:adenylate cyclase-modulating G protein-coupled receptor signaling pathway"/>
    <property type="evidence" value="ECO:0007669"/>
    <property type="project" value="TreeGrafter"/>
</dbReference>
<feature type="domain" description="G-protein coupled receptors family 2 profile 2" evidence="14">
    <location>
        <begin position="212"/>
        <end position="473"/>
    </location>
</feature>
<feature type="transmembrane region" description="Helical" evidence="11">
    <location>
        <begin position="212"/>
        <end position="234"/>
    </location>
</feature>
<evidence type="ECO:0000256" key="2">
    <source>
        <dbReference type="ARBA" id="ARBA00005314"/>
    </source>
</evidence>
<keyword evidence="4 11" id="KW-0812">Transmembrane</keyword>
<dbReference type="AlphaFoldDB" id="A0AAE0SS95"/>
<accession>A0AAE0SS95</accession>
<comment type="caution">
    <text evidence="15">The sequence shown here is derived from an EMBL/GenBank/DDBJ whole genome shotgun (WGS) entry which is preliminary data.</text>
</comment>
<dbReference type="InterPro" id="IPR000832">
    <property type="entry name" value="GPCR_2_secretin-like"/>
</dbReference>
<dbReference type="GO" id="GO:0005886">
    <property type="term" value="C:plasma membrane"/>
    <property type="evidence" value="ECO:0007669"/>
    <property type="project" value="UniProtKB-SubCell"/>
</dbReference>